<dbReference type="AlphaFoldDB" id="A0A857MN79"/>
<reference evidence="2" key="1">
    <citation type="journal article" date="2021" name="Nat. Microbiol.">
        <title>Cocultivation of an ultrasmall environmental parasitic bacterium with lytic ability against bacteria associated with wastewater foams.</title>
        <authorList>
            <person name="Batinovic S."/>
            <person name="Rose J.J.A."/>
            <person name="Ratcliffe J."/>
            <person name="Seviour R.J."/>
            <person name="Petrovski S."/>
        </authorList>
    </citation>
    <scope>NUCLEOTIDE SEQUENCE</scope>
    <source>
        <strain evidence="2">JR1</strain>
    </source>
</reference>
<organism evidence="2 3">
    <name type="scientific">Candidatus Mycosynbacter amalyticus</name>
    <dbReference type="NCBI Taxonomy" id="2665156"/>
    <lineage>
        <taxon>Bacteria</taxon>
        <taxon>Candidatus Saccharimonadota</taxon>
        <taxon>Candidatus Saccharimonadota incertae sedis</taxon>
        <taxon>Candidatus Mycosynbacter</taxon>
    </lineage>
</organism>
<sequence length="221" mass="24380">MSMKLVTEQDDLQIVEYLTSTLVAHLQADESVLWLVPGGSAMKVATKVLVGLEDVDTSKLCITLTDERYGRPNHPDENWIQLEQLGFNVSTINAYRVLRGEDAETTAQDFGDKLERLFATYDYKIGLFGIGADGHTAGIKPHTVAVTSDEYAAQFMGADFARVTMTPKAISELDEVVAYAHGTDKYPALRQLLHEDVPLLDQPAQALKTVPRSTLFSDFAD</sequence>
<dbReference type="Pfam" id="PF01182">
    <property type="entry name" value="Glucosamine_iso"/>
    <property type="match status" value="1"/>
</dbReference>
<dbReference type="EMBL" id="CP045921">
    <property type="protein sequence ID" value="QHN43032.1"/>
    <property type="molecule type" value="Genomic_DNA"/>
</dbReference>
<dbReference type="GO" id="GO:0005975">
    <property type="term" value="P:carbohydrate metabolic process"/>
    <property type="evidence" value="ECO:0007669"/>
    <property type="project" value="InterPro"/>
</dbReference>
<proteinExistence type="predicted"/>
<protein>
    <recommendedName>
        <fullName evidence="1">Glucosamine/galactosamine-6-phosphate isomerase domain-containing protein</fullName>
    </recommendedName>
</protein>
<evidence type="ECO:0000313" key="2">
    <source>
        <dbReference type="EMBL" id="QHN43032.1"/>
    </source>
</evidence>
<dbReference type="RefSeq" id="WP_260762796.1">
    <property type="nucleotide sequence ID" value="NZ_CP045921.1"/>
</dbReference>
<gene>
    <name evidence="2" type="ORF">GII36_04210</name>
</gene>
<evidence type="ECO:0000259" key="1">
    <source>
        <dbReference type="Pfam" id="PF01182"/>
    </source>
</evidence>
<name>A0A857MN79_9BACT</name>
<dbReference type="Gene3D" id="3.40.50.1360">
    <property type="match status" value="1"/>
</dbReference>
<keyword evidence="3" id="KW-1185">Reference proteome</keyword>
<feature type="domain" description="Glucosamine/galactosamine-6-phosphate isomerase" evidence="1">
    <location>
        <begin position="13"/>
        <end position="208"/>
    </location>
</feature>
<dbReference type="InterPro" id="IPR006148">
    <property type="entry name" value="Glc/Gal-6P_isomerase"/>
</dbReference>
<dbReference type="SUPFAM" id="SSF100950">
    <property type="entry name" value="NagB/RpiA/CoA transferase-like"/>
    <property type="match status" value="1"/>
</dbReference>
<dbReference type="KEGG" id="mama:GII36_04210"/>
<evidence type="ECO:0000313" key="3">
    <source>
        <dbReference type="Proteomes" id="UP001059824"/>
    </source>
</evidence>
<dbReference type="Proteomes" id="UP001059824">
    <property type="component" value="Chromosome"/>
</dbReference>
<dbReference type="InterPro" id="IPR037171">
    <property type="entry name" value="NagB/RpiA_transferase-like"/>
</dbReference>
<accession>A0A857MN79</accession>